<evidence type="ECO:0000256" key="3">
    <source>
        <dbReference type="ARBA" id="ARBA00022801"/>
    </source>
</evidence>
<dbReference type="PANTHER" id="PTHR43806">
    <property type="entry name" value="PEPTIDASE S8"/>
    <property type="match status" value="1"/>
</dbReference>
<keyword evidence="2 5" id="KW-0645">Protease</keyword>
<feature type="region of interest" description="Disordered" evidence="6">
    <location>
        <begin position="446"/>
        <end position="531"/>
    </location>
</feature>
<feature type="chain" id="PRO_5046262563" description="Peptidase S8/S53 domain-containing protein" evidence="7">
    <location>
        <begin position="29"/>
        <end position="893"/>
    </location>
</feature>
<comment type="caution">
    <text evidence="9">The sequence shown here is derived from an EMBL/GenBank/DDBJ whole genome shotgun (WGS) entry which is preliminary data.</text>
</comment>
<evidence type="ECO:0000313" key="10">
    <source>
        <dbReference type="Proteomes" id="UP000639973"/>
    </source>
</evidence>
<keyword evidence="4 5" id="KW-0720">Serine protease</keyword>
<reference evidence="10" key="1">
    <citation type="journal article" date="2019" name="Int. J. Syst. Evol. Microbiol.">
        <title>The Global Catalogue of Microorganisms (GCM) 10K type strain sequencing project: providing services to taxonomists for standard genome sequencing and annotation.</title>
        <authorList>
            <consortium name="The Broad Institute Genomics Platform"/>
            <consortium name="The Broad Institute Genome Sequencing Center for Infectious Disease"/>
            <person name="Wu L."/>
            <person name="Ma J."/>
        </authorList>
    </citation>
    <scope>NUCLEOTIDE SEQUENCE [LARGE SCALE GENOMIC DNA]</scope>
    <source>
        <strain evidence="10">JCM 15442</strain>
    </source>
</reference>
<organism evidence="9 10">
    <name type="scientific">Deinococcus aerolatus</name>
    <dbReference type="NCBI Taxonomy" id="522487"/>
    <lineage>
        <taxon>Bacteria</taxon>
        <taxon>Thermotogati</taxon>
        <taxon>Deinococcota</taxon>
        <taxon>Deinococci</taxon>
        <taxon>Deinococcales</taxon>
        <taxon>Deinococcaceae</taxon>
        <taxon>Deinococcus</taxon>
    </lineage>
</organism>
<feature type="domain" description="Peptidase S8/S53" evidence="8">
    <location>
        <begin position="170"/>
        <end position="431"/>
    </location>
</feature>
<evidence type="ECO:0000256" key="1">
    <source>
        <dbReference type="ARBA" id="ARBA00011073"/>
    </source>
</evidence>
<dbReference type="Proteomes" id="UP000639973">
    <property type="component" value="Unassembled WGS sequence"/>
</dbReference>
<evidence type="ECO:0000256" key="6">
    <source>
        <dbReference type="SAM" id="MobiDB-lite"/>
    </source>
</evidence>
<dbReference type="Pfam" id="PF00082">
    <property type="entry name" value="Peptidase_S8"/>
    <property type="match status" value="1"/>
</dbReference>
<accession>A0ABQ2FZ75</accession>
<feature type="active site" description="Charge relay system" evidence="5">
    <location>
        <position position="216"/>
    </location>
</feature>
<feature type="compositionally biased region" description="Pro residues" evidence="6">
    <location>
        <begin position="597"/>
        <end position="613"/>
    </location>
</feature>
<keyword evidence="3 5" id="KW-0378">Hydrolase</keyword>
<evidence type="ECO:0000256" key="2">
    <source>
        <dbReference type="ARBA" id="ARBA00022670"/>
    </source>
</evidence>
<evidence type="ECO:0000256" key="5">
    <source>
        <dbReference type="PROSITE-ProRule" id="PRU01240"/>
    </source>
</evidence>
<dbReference type="SUPFAM" id="SSF52743">
    <property type="entry name" value="Subtilisin-like"/>
    <property type="match status" value="1"/>
</dbReference>
<feature type="region of interest" description="Disordered" evidence="6">
    <location>
        <begin position="595"/>
        <end position="618"/>
    </location>
</feature>
<dbReference type="PROSITE" id="PS51892">
    <property type="entry name" value="SUBTILASE"/>
    <property type="match status" value="1"/>
</dbReference>
<dbReference type="InterPro" id="IPR050131">
    <property type="entry name" value="Peptidase_S8_subtilisin-like"/>
</dbReference>
<dbReference type="PANTHER" id="PTHR43806:SF11">
    <property type="entry name" value="CEREVISIN-RELATED"/>
    <property type="match status" value="1"/>
</dbReference>
<gene>
    <name evidence="9" type="ORF">GCM10010840_01810</name>
</gene>
<feature type="compositionally biased region" description="Pro residues" evidence="6">
    <location>
        <begin position="450"/>
        <end position="520"/>
    </location>
</feature>
<dbReference type="PRINTS" id="PR00723">
    <property type="entry name" value="SUBTILISIN"/>
</dbReference>
<comment type="similarity">
    <text evidence="1 5">Belongs to the peptidase S8 family.</text>
</comment>
<feature type="signal peptide" evidence="7">
    <location>
        <begin position="1"/>
        <end position="28"/>
    </location>
</feature>
<proteinExistence type="inferred from homology"/>
<name>A0ABQ2FZ75_9DEIO</name>
<evidence type="ECO:0000256" key="4">
    <source>
        <dbReference type="ARBA" id="ARBA00022825"/>
    </source>
</evidence>
<evidence type="ECO:0000259" key="8">
    <source>
        <dbReference type="Pfam" id="PF00082"/>
    </source>
</evidence>
<sequence length="893" mass="90268">MKMPTKKNSLLLGAALLMGGLSLSSAGAAGLSPTLLERAKRGDQSKVGVIVRFQFGNDARGRAQLKNLRSQLNGRLDQLGSAAGFLASAIKSGQATSLWLDQSVYLPLTPVQARALAALPFVTDVFENFKVQIPKPQRAVALSASAAAAGEPWHLAKIGAPQAWAAGFKGQGIKIGHLDSGIDPSHPQLAGKIASFAEFDGEGNRKSSSVHDSTDHGTHTAGLLVGDTVGVAPSARVISALVLPNNEGTFAQVIAGMQYVLDPDNNADTDDGADVVNMSLGIPGTFDEFIVPVENMLKANVVPVFAIGNFGPASSSTGSPGNLPDAIGVGAVDQSGNVASFSSRGPVAWSGRISGVFTKPDIAAPGQDITSAIPGNKYGAKSGSSQASPITAGAVALLLSAKPGSSVDAIKNALYTSASNAGAKNNNVGFGLISVPGALGKLGASVGSPAPAPKPTPAPAPAPAPTPPPAPTPAPAPKPTPAPAPTPTPPPAPTPTPTPPPAPTPTPPPAPKPTPTPPPSGNKTPTGPAGYDLCAVEGQKCNFSGQRLAAFGTEGQYATGTGTDGFNCTVAEWGRDPAPGKFKGCFIKPVPGASVPAPRPTPAPTPAPAPAPAPSAGKPRVLLVDDDMGVGADVTSALRDALKANAASGGAFVWNVQAQGAVPLSEMRKADIVVWASGEQYQNTITASDQNTLRQYLAAGGRLLVTGQDIGYDIGEGDFYRSILKTRLVADSSGTAKFVTSGAFGNTAFTLNAAGSAQNQVYPDVIADLGGSATVASWGSANANAGTITAQSIKVDSNRGRAAQKQQDPRGLVEQLAGRIVGAALGQIFGNSQASQPARGGRVSAQSAGENAGAIVANDAGRYRTVNMGFGLEGLTPGSRNILVKTAFDWLMR</sequence>
<feature type="active site" description="Charge relay system" evidence="5">
    <location>
        <position position="179"/>
    </location>
</feature>
<evidence type="ECO:0000256" key="7">
    <source>
        <dbReference type="SAM" id="SignalP"/>
    </source>
</evidence>
<keyword evidence="7" id="KW-0732">Signal</keyword>
<dbReference type="InterPro" id="IPR036852">
    <property type="entry name" value="Peptidase_S8/S53_dom_sf"/>
</dbReference>
<dbReference type="InterPro" id="IPR015500">
    <property type="entry name" value="Peptidase_S8_subtilisin-rel"/>
</dbReference>
<dbReference type="EMBL" id="BMOL01000001">
    <property type="protein sequence ID" value="GGL67444.1"/>
    <property type="molecule type" value="Genomic_DNA"/>
</dbReference>
<evidence type="ECO:0000313" key="9">
    <source>
        <dbReference type="EMBL" id="GGL67444.1"/>
    </source>
</evidence>
<feature type="active site" description="Charge relay system" evidence="5">
    <location>
        <position position="385"/>
    </location>
</feature>
<keyword evidence="10" id="KW-1185">Reference proteome</keyword>
<dbReference type="InterPro" id="IPR000209">
    <property type="entry name" value="Peptidase_S8/S53_dom"/>
</dbReference>
<protein>
    <recommendedName>
        <fullName evidence="8">Peptidase S8/S53 domain-containing protein</fullName>
    </recommendedName>
</protein>
<dbReference type="Gene3D" id="3.40.50.200">
    <property type="entry name" value="Peptidase S8/S53 domain"/>
    <property type="match status" value="1"/>
</dbReference>